<evidence type="ECO:0000313" key="2">
    <source>
        <dbReference type="Proteomes" id="UP001597176"/>
    </source>
</evidence>
<comment type="caution">
    <text evidence="1">The sequence shown here is derived from an EMBL/GenBank/DDBJ whole genome shotgun (WGS) entry which is preliminary data.</text>
</comment>
<sequence>MKEEIGIGTDTALRPARSFGTSHPLWLDLQAEVESETLLAKIDPELD</sequence>
<organism evidence="1 2">
    <name type="scientific">Methylobacterium marchantiae</name>
    <dbReference type="NCBI Taxonomy" id="600331"/>
    <lineage>
        <taxon>Bacteria</taxon>
        <taxon>Pseudomonadati</taxon>
        <taxon>Pseudomonadota</taxon>
        <taxon>Alphaproteobacteria</taxon>
        <taxon>Hyphomicrobiales</taxon>
        <taxon>Methylobacteriaceae</taxon>
        <taxon>Methylobacterium</taxon>
    </lineage>
</organism>
<dbReference type="InterPro" id="IPR010982">
    <property type="entry name" value="Lambda_DNA-bd_dom_sf"/>
</dbReference>
<dbReference type="RefSeq" id="WP_238209087.1">
    <property type="nucleotide sequence ID" value="NZ_JBHTND010000010.1"/>
</dbReference>
<name>A0ABW3WYN9_9HYPH</name>
<proteinExistence type="predicted"/>
<gene>
    <name evidence="1" type="ORF">ACFQ4G_09275</name>
</gene>
<keyword evidence="2" id="KW-1185">Reference proteome</keyword>
<evidence type="ECO:0000313" key="1">
    <source>
        <dbReference type="EMBL" id="MFD1301773.1"/>
    </source>
</evidence>
<dbReference type="EMBL" id="JBHTND010000010">
    <property type="protein sequence ID" value="MFD1301773.1"/>
    <property type="molecule type" value="Genomic_DNA"/>
</dbReference>
<accession>A0ABW3WYN9</accession>
<protein>
    <submittedName>
        <fullName evidence="1">Uncharacterized protein</fullName>
    </submittedName>
</protein>
<reference evidence="2" key="1">
    <citation type="journal article" date="2019" name="Int. J. Syst. Evol. Microbiol.">
        <title>The Global Catalogue of Microorganisms (GCM) 10K type strain sequencing project: providing services to taxonomists for standard genome sequencing and annotation.</title>
        <authorList>
            <consortium name="The Broad Institute Genomics Platform"/>
            <consortium name="The Broad Institute Genome Sequencing Center for Infectious Disease"/>
            <person name="Wu L."/>
            <person name="Ma J."/>
        </authorList>
    </citation>
    <scope>NUCLEOTIDE SEQUENCE [LARGE SCALE GENOMIC DNA]</scope>
    <source>
        <strain evidence="2">CCUG 56108</strain>
    </source>
</reference>
<dbReference type="Gene3D" id="1.10.260.40">
    <property type="entry name" value="lambda repressor-like DNA-binding domains"/>
    <property type="match status" value="1"/>
</dbReference>
<dbReference type="Proteomes" id="UP001597176">
    <property type="component" value="Unassembled WGS sequence"/>
</dbReference>